<dbReference type="KEGG" id="pdh:B9T62_14265"/>
<evidence type="ECO:0000313" key="2">
    <source>
        <dbReference type="Proteomes" id="UP000249890"/>
    </source>
</evidence>
<dbReference type="RefSeq" id="WP_087915844.1">
    <property type="nucleotide sequence ID" value="NZ_CP021780.1"/>
</dbReference>
<dbReference type="EMBL" id="CP021780">
    <property type="protein sequence ID" value="ASA21837.1"/>
    <property type="molecule type" value="Genomic_DNA"/>
</dbReference>
<organism evidence="1 2">
    <name type="scientific">Paenibacillus donghaensis</name>
    <dbReference type="NCBI Taxonomy" id="414771"/>
    <lineage>
        <taxon>Bacteria</taxon>
        <taxon>Bacillati</taxon>
        <taxon>Bacillota</taxon>
        <taxon>Bacilli</taxon>
        <taxon>Bacillales</taxon>
        <taxon>Paenibacillaceae</taxon>
        <taxon>Paenibacillus</taxon>
    </lineage>
</organism>
<name>A0A2Z2K921_9BACL</name>
<accession>A0A2Z2K921</accession>
<proteinExistence type="predicted"/>
<protein>
    <submittedName>
        <fullName evidence="1">Uncharacterized protein</fullName>
    </submittedName>
</protein>
<keyword evidence="2" id="KW-1185">Reference proteome</keyword>
<reference evidence="1 2" key="1">
    <citation type="submission" date="2017-06" db="EMBL/GenBank/DDBJ databases">
        <title>Complete genome sequence of Paenibacillus donghaensis KCTC 13049T isolated from East Sea sediment, South Korea.</title>
        <authorList>
            <person name="Jung B.K."/>
            <person name="Hong S.-J."/>
            <person name="Shin J.-H."/>
        </authorList>
    </citation>
    <scope>NUCLEOTIDE SEQUENCE [LARGE SCALE GENOMIC DNA]</scope>
    <source>
        <strain evidence="1 2">KCTC 13049</strain>
    </source>
</reference>
<dbReference type="Proteomes" id="UP000249890">
    <property type="component" value="Chromosome"/>
</dbReference>
<evidence type="ECO:0000313" key="1">
    <source>
        <dbReference type="EMBL" id="ASA21837.1"/>
    </source>
</evidence>
<gene>
    <name evidence="1" type="ORF">B9T62_14265</name>
</gene>
<dbReference type="AlphaFoldDB" id="A0A2Z2K921"/>
<sequence length="160" mass="18066">MKTITQLMNDLQSVTHDPIHVTRHDPLIDEAVPIEGIIDSITTIEAIIPTILYPSTHLAQSLCKPVSDLLNTFKTNQWIKTDSTFMDVSDDSTNAISTIICIITDIIIPVTLHHYETQEKHNSVDEKTTFKIKYLLNQIVYALNQSNDVSSTYSTQLETH</sequence>